<dbReference type="PANTHER" id="PTHR38011">
    <property type="entry name" value="DIHYDROFOLATE REDUCTASE FAMILY PROTEIN (AFU_ORTHOLOGUE AFUA_8G06820)"/>
    <property type="match status" value="1"/>
</dbReference>
<keyword evidence="3" id="KW-1185">Reference proteome</keyword>
<evidence type="ECO:0000313" key="2">
    <source>
        <dbReference type="EMBL" id="NWK56035.1"/>
    </source>
</evidence>
<dbReference type="InterPro" id="IPR024072">
    <property type="entry name" value="DHFR-like_dom_sf"/>
</dbReference>
<feature type="domain" description="Bacterial bifunctional deaminase-reductase C-terminal" evidence="1">
    <location>
        <begin position="5"/>
        <end position="169"/>
    </location>
</feature>
<sequence>MNISVYIAISTDGFIARDDGDVSWLDSFNQDPESDYGFGTFFASVDCLVMGRKTFEKVLSFNDWPYANKQVAVLSQRGTSIPDTLSDTVECMHGEPEEIVNDLAKRGFKHLYIDGGETIRRFLASHLIDDLILTRAPLLLGSGISLFNRLEKEIPLKHLDSKSFSNGLVQDHYRIQKTKVKIT</sequence>
<dbReference type="PANTHER" id="PTHR38011:SF11">
    <property type="entry name" value="2,5-DIAMINO-6-RIBOSYLAMINO-4(3H)-PYRIMIDINONE 5'-PHOSPHATE REDUCTASE"/>
    <property type="match status" value="1"/>
</dbReference>
<dbReference type="GO" id="GO:0008703">
    <property type="term" value="F:5-amino-6-(5-phosphoribosylamino)uracil reductase activity"/>
    <property type="evidence" value="ECO:0007669"/>
    <property type="project" value="InterPro"/>
</dbReference>
<dbReference type="GO" id="GO:0009231">
    <property type="term" value="P:riboflavin biosynthetic process"/>
    <property type="evidence" value="ECO:0007669"/>
    <property type="project" value="InterPro"/>
</dbReference>
<organism evidence="2 3">
    <name type="scientific">Oceaniferula marina</name>
    <dbReference type="NCBI Taxonomy" id="2748318"/>
    <lineage>
        <taxon>Bacteria</taxon>
        <taxon>Pseudomonadati</taxon>
        <taxon>Verrucomicrobiota</taxon>
        <taxon>Verrucomicrobiia</taxon>
        <taxon>Verrucomicrobiales</taxon>
        <taxon>Verrucomicrobiaceae</taxon>
        <taxon>Oceaniferula</taxon>
    </lineage>
</organism>
<dbReference type="InterPro" id="IPR050765">
    <property type="entry name" value="Riboflavin_Biosynth_HTPR"/>
</dbReference>
<evidence type="ECO:0000259" key="1">
    <source>
        <dbReference type="Pfam" id="PF01872"/>
    </source>
</evidence>
<dbReference type="RefSeq" id="WP_178932657.1">
    <property type="nucleotide sequence ID" value="NZ_JACBAZ010000004.1"/>
</dbReference>
<evidence type="ECO:0000313" key="3">
    <source>
        <dbReference type="Proteomes" id="UP000557872"/>
    </source>
</evidence>
<gene>
    <name evidence="2" type="ORF">HW115_10465</name>
</gene>
<name>A0A851GLJ1_9BACT</name>
<dbReference type="EMBL" id="JACBAZ010000004">
    <property type="protein sequence ID" value="NWK56035.1"/>
    <property type="molecule type" value="Genomic_DNA"/>
</dbReference>
<reference evidence="2 3" key="1">
    <citation type="submission" date="2020-07" db="EMBL/GenBank/DDBJ databases">
        <title>Roseicoccus Jingziensis gen. nov., sp. nov., isolated from coastal seawater.</title>
        <authorList>
            <person name="Feng X."/>
        </authorList>
    </citation>
    <scope>NUCLEOTIDE SEQUENCE [LARGE SCALE GENOMIC DNA]</scope>
    <source>
        <strain evidence="2 3">N1E253</strain>
    </source>
</reference>
<comment type="caution">
    <text evidence="2">The sequence shown here is derived from an EMBL/GenBank/DDBJ whole genome shotgun (WGS) entry which is preliminary data.</text>
</comment>
<dbReference type="AlphaFoldDB" id="A0A851GLJ1"/>
<dbReference type="InterPro" id="IPR002734">
    <property type="entry name" value="RibDG_C"/>
</dbReference>
<proteinExistence type="predicted"/>
<dbReference type="Proteomes" id="UP000557872">
    <property type="component" value="Unassembled WGS sequence"/>
</dbReference>
<dbReference type="SUPFAM" id="SSF53597">
    <property type="entry name" value="Dihydrofolate reductase-like"/>
    <property type="match status" value="1"/>
</dbReference>
<dbReference type="Gene3D" id="3.40.430.10">
    <property type="entry name" value="Dihydrofolate Reductase, subunit A"/>
    <property type="match status" value="1"/>
</dbReference>
<dbReference type="Pfam" id="PF01872">
    <property type="entry name" value="RibD_C"/>
    <property type="match status" value="1"/>
</dbReference>
<accession>A0A851GLJ1</accession>
<protein>
    <submittedName>
        <fullName evidence="2">Dihydrofolate reductase</fullName>
    </submittedName>
</protein>